<dbReference type="SUPFAM" id="SSF50978">
    <property type="entry name" value="WD40 repeat-like"/>
    <property type="match status" value="1"/>
</dbReference>
<name>A0A4S8MRG4_DENBC</name>
<dbReference type="Gene3D" id="2.130.10.10">
    <property type="entry name" value="YVTN repeat-like/Quinoprotein amine dehydrogenase"/>
    <property type="match status" value="1"/>
</dbReference>
<dbReference type="InterPro" id="IPR036322">
    <property type="entry name" value="WD40_repeat_dom_sf"/>
</dbReference>
<sequence length="348" mass="39343">MINTIYPADSVEFCPHPGAHDIFVCGTYKLDQTDTSNTGPQHRLGQCMVFRCTSNIDSPNAEKIQEFDLPAVLDMKWCHRSPSSSVVLGIADSEGNISIHEWQPDQSQLKTTASIRVAPTSDILCLSLDWSNRRFPSDTLGKIITSLSNGCLSLLEPSESNYLSVTESWHAHDHEPWIATWDYWDTNVVYSGGDDLKMKVWDLRQGFQQPIVTNKRFEAGVTTIQSHPHVEHLIAVGSYDSNVRLFDTRKPLVPLTQVDVGGGAWRVKWHPSVQRRNDLLVACMHDGFKIIQFEDLNLQKYPGEVLMRYDKHESLAYGVDWCHQNADDGNSVVASCSFYDHSLHLWRG</sequence>
<dbReference type="PANTHER" id="PTHR46042:SF1">
    <property type="entry name" value="DIPHTHINE METHYLTRANSFERASE"/>
    <property type="match status" value="1"/>
</dbReference>
<evidence type="ECO:0000256" key="2">
    <source>
        <dbReference type="ARBA" id="ARBA00022574"/>
    </source>
</evidence>
<dbReference type="PANTHER" id="PTHR46042">
    <property type="entry name" value="DIPHTHINE METHYLTRANSFERASE"/>
    <property type="match status" value="1"/>
</dbReference>
<keyword evidence="4" id="KW-0378">Hydrolase</keyword>
<reference evidence="8 9" key="1">
    <citation type="journal article" date="2019" name="Nat. Ecol. Evol.">
        <title>Megaphylogeny resolves global patterns of mushroom evolution.</title>
        <authorList>
            <person name="Varga T."/>
            <person name="Krizsan K."/>
            <person name="Foldi C."/>
            <person name="Dima B."/>
            <person name="Sanchez-Garcia M."/>
            <person name="Sanchez-Ramirez S."/>
            <person name="Szollosi G.J."/>
            <person name="Szarkandi J.G."/>
            <person name="Papp V."/>
            <person name="Albert L."/>
            <person name="Andreopoulos W."/>
            <person name="Angelini C."/>
            <person name="Antonin V."/>
            <person name="Barry K.W."/>
            <person name="Bougher N.L."/>
            <person name="Buchanan P."/>
            <person name="Buyck B."/>
            <person name="Bense V."/>
            <person name="Catcheside P."/>
            <person name="Chovatia M."/>
            <person name="Cooper J."/>
            <person name="Damon W."/>
            <person name="Desjardin D."/>
            <person name="Finy P."/>
            <person name="Geml J."/>
            <person name="Haridas S."/>
            <person name="Hughes K."/>
            <person name="Justo A."/>
            <person name="Karasinski D."/>
            <person name="Kautmanova I."/>
            <person name="Kiss B."/>
            <person name="Kocsube S."/>
            <person name="Kotiranta H."/>
            <person name="LaButti K.M."/>
            <person name="Lechner B.E."/>
            <person name="Liimatainen K."/>
            <person name="Lipzen A."/>
            <person name="Lukacs Z."/>
            <person name="Mihaltcheva S."/>
            <person name="Morgado L.N."/>
            <person name="Niskanen T."/>
            <person name="Noordeloos M.E."/>
            <person name="Ohm R.A."/>
            <person name="Ortiz-Santana B."/>
            <person name="Ovrebo C."/>
            <person name="Racz N."/>
            <person name="Riley R."/>
            <person name="Savchenko A."/>
            <person name="Shiryaev A."/>
            <person name="Soop K."/>
            <person name="Spirin V."/>
            <person name="Szebenyi C."/>
            <person name="Tomsovsky M."/>
            <person name="Tulloss R.E."/>
            <person name="Uehling J."/>
            <person name="Grigoriev I.V."/>
            <person name="Vagvolgyi C."/>
            <person name="Papp T."/>
            <person name="Martin F.M."/>
            <person name="Miettinen O."/>
            <person name="Hibbett D.S."/>
            <person name="Nagy L.G."/>
        </authorList>
    </citation>
    <scope>NUCLEOTIDE SEQUENCE [LARGE SCALE GENOMIC DNA]</scope>
    <source>
        <strain evidence="8 9">CBS 962.96</strain>
    </source>
</reference>
<dbReference type="Proteomes" id="UP000297245">
    <property type="component" value="Unassembled WGS sequence"/>
</dbReference>
<evidence type="ECO:0000313" key="9">
    <source>
        <dbReference type="Proteomes" id="UP000297245"/>
    </source>
</evidence>
<dbReference type="GO" id="GO:0061685">
    <property type="term" value="F:diphthine methylesterase activity"/>
    <property type="evidence" value="ECO:0007669"/>
    <property type="project" value="UniProtKB-EC"/>
</dbReference>
<accession>A0A4S8MRG4</accession>
<protein>
    <recommendedName>
        <fullName evidence="6">methylated diphthine methylhydrolase</fullName>
        <ecNumber evidence="6">3.1.1.97</ecNumber>
    </recommendedName>
</protein>
<dbReference type="InterPro" id="IPR015943">
    <property type="entry name" value="WD40/YVTN_repeat-like_dom_sf"/>
</dbReference>
<evidence type="ECO:0000256" key="1">
    <source>
        <dbReference type="ARBA" id="ARBA00005156"/>
    </source>
</evidence>
<dbReference type="EC" id="3.1.1.97" evidence="6"/>
<dbReference type="EMBL" id="ML179052">
    <property type="protein sequence ID" value="THV04944.1"/>
    <property type="molecule type" value="Genomic_DNA"/>
</dbReference>
<evidence type="ECO:0000256" key="5">
    <source>
        <dbReference type="ARBA" id="ARBA00038092"/>
    </source>
</evidence>
<keyword evidence="3" id="KW-0677">Repeat</keyword>
<dbReference type="InterPro" id="IPR001680">
    <property type="entry name" value="WD40_rpt"/>
</dbReference>
<dbReference type="AlphaFoldDB" id="A0A4S8MRG4"/>
<evidence type="ECO:0000256" key="7">
    <source>
        <dbReference type="ARBA" id="ARBA00047551"/>
    </source>
</evidence>
<evidence type="ECO:0000313" key="8">
    <source>
        <dbReference type="EMBL" id="THV04944.1"/>
    </source>
</evidence>
<keyword evidence="9" id="KW-1185">Reference proteome</keyword>
<proteinExistence type="inferred from homology"/>
<keyword evidence="2" id="KW-0853">WD repeat</keyword>
<evidence type="ECO:0000256" key="6">
    <source>
        <dbReference type="ARBA" id="ARBA00039131"/>
    </source>
</evidence>
<comment type="similarity">
    <text evidence="5">Belongs to the DPH7 family.</text>
</comment>
<evidence type="ECO:0000256" key="3">
    <source>
        <dbReference type="ARBA" id="ARBA00022737"/>
    </source>
</evidence>
<comment type="catalytic activity">
    <reaction evidence="7">
        <text>diphthine methyl ester-[translation elongation factor 2] + H2O = diphthine-[translation elongation factor 2] + methanol + H(+)</text>
        <dbReference type="Rhea" id="RHEA:42656"/>
        <dbReference type="Rhea" id="RHEA-COMP:10172"/>
        <dbReference type="Rhea" id="RHEA-COMP:10173"/>
        <dbReference type="ChEBI" id="CHEBI:15377"/>
        <dbReference type="ChEBI" id="CHEBI:15378"/>
        <dbReference type="ChEBI" id="CHEBI:17790"/>
        <dbReference type="ChEBI" id="CHEBI:79005"/>
        <dbReference type="ChEBI" id="CHEBI:82696"/>
        <dbReference type="EC" id="3.1.1.97"/>
    </reaction>
</comment>
<comment type="pathway">
    <text evidence="1">Protein modification; peptidyl-diphthamide biosynthesis.</text>
</comment>
<gene>
    <name evidence="8" type="ORF">K435DRAFT_746319</name>
</gene>
<dbReference type="InterPro" id="IPR052415">
    <property type="entry name" value="Diphthine_MTase"/>
</dbReference>
<dbReference type="GO" id="GO:0005737">
    <property type="term" value="C:cytoplasm"/>
    <property type="evidence" value="ECO:0007669"/>
    <property type="project" value="TreeGrafter"/>
</dbReference>
<organism evidence="8 9">
    <name type="scientific">Dendrothele bispora (strain CBS 962.96)</name>
    <dbReference type="NCBI Taxonomy" id="1314807"/>
    <lineage>
        <taxon>Eukaryota</taxon>
        <taxon>Fungi</taxon>
        <taxon>Dikarya</taxon>
        <taxon>Basidiomycota</taxon>
        <taxon>Agaricomycotina</taxon>
        <taxon>Agaricomycetes</taxon>
        <taxon>Agaricomycetidae</taxon>
        <taxon>Agaricales</taxon>
        <taxon>Agaricales incertae sedis</taxon>
        <taxon>Dendrothele</taxon>
    </lineage>
</organism>
<dbReference type="OrthoDB" id="1930760at2759"/>
<dbReference type="SMART" id="SM00320">
    <property type="entry name" value="WD40"/>
    <property type="match status" value="3"/>
</dbReference>
<evidence type="ECO:0000256" key="4">
    <source>
        <dbReference type="ARBA" id="ARBA00022801"/>
    </source>
</evidence>
<dbReference type="GO" id="GO:0017183">
    <property type="term" value="P:protein histidyl modification to diphthamide"/>
    <property type="evidence" value="ECO:0007669"/>
    <property type="project" value="TreeGrafter"/>
</dbReference>